<comment type="caution">
    <text evidence="2">The sequence shown here is derived from an EMBL/GenBank/DDBJ whole genome shotgun (WGS) entry which is preliminary data.</text>
</comment>
<evidence type="ECO:0000313" key="2">
    <source>
        <dbReference type="EMBL" id="MEI5985885.1"/>
    </source>
</evidence>
<sequence length="230" mass="25859">MKTHKRIFVALFAFALCLFYSSCSKDETTDPIDKDYKQIYEENFNGGKSDWFTGTYNNNTYNVSMANGKYIHKLTAFYSNYAFMQHNYFTDQEKKQLMETSLQLTSGNGAACIVLNGKQSAVAGQIDQIYLYISKNQYFSIAKIKDGKSEVILNWTAHEAVDITKPATFTAELEGGNLKLAINGTVIHTWNNSGINTLNAIGLGLAQWEENSGSSSTTIEYDYLRLYVVN</sequence>
<feature type="chain" id="PRO_5045333826" description="DUF1080 domain-containing protein" evidence="1">
    <location>
        <begin position="26"/>
        <end position="230"/>
    </location>
</feature>
<evidence type="ECO:0000256" key="1">
    <source>
        <dbReference type="SAM" id="SignalP"/>
    </source>
</evidence>
<organism evidence="2 3">
    <name type="scientific">Sphingobacterium tenebrionis</name>
    <dbReference type="NCBI Taxonomy" id="3111775"/>
    <lineage>
        <taxon>Bacteria</taxon>
        <taxon>Pseudomonadati</taxon>
        <taxon>Bacteroidota</taxon>
        <taxon>Sphingobacteriia</taxon>
        <taxon>Sphingobacteriales</taxon>
        <taxon>Sphingobacteriaceae</taxon>
        <taxon>Sphingobacterium</taxon>
    </lineage>
</organism>
<evidence type="ECO:0000313" key="3">
    <source>
        <dbReference type="Proteomes" id="UP001363035"/>
    </source>
</evidence>
<dbReference type="Proteomes" id="UP001363035">
    <property type="component" value="Unassembled WGS sequence"/>
</dbReference>
<name>A0ABU8I835_9SPHI</name>
<reference evidence="2 3" key="1">
    <citation type="submission" date="2024-01" db="EMBL/GenBank/DDBJ databases">
        <title>Sphingobacterium tenebrionis sp. nov., a novel endophyte isolated from tenebrio molitor intestines.</title>
        <authorList>
            <person name="Zhang C."/>
        </authorList>
    </citation>
    <scope>NUCLEOTIDE SEQUENCE [LARGE SCALE GENOMIC DNA]</scope>
    <source>
        <strain evidence="2 3">PU5-4</strain>
    </source>
</reference>
<dbReference type="Gene3D" id="2.60.120.560">
    <property type="entry name" value="Exo-inulinase, domain 1"/>
    <property type="match status" value="1"/>
</dbReference>
<gene>
    <name evidence="2" type="ORF">VJ786_13350</name>
</gene>
<keyword evidence="3" id="KW-1185">Reference proteome</keyword>
<proteinExistence type="predicted"/>
<protein>
    <recommendedName>
        <fullName evidence="4">DUF1080 domain-containing protein</fullName>
    </recommendedName>
</protein>
<dbReference type="RefSeq" id="WP_134776542.1">
    <property type="nucleotide sequence ID" value="NZ_JAYLLN010000037.1"/>
</dbReference>
<feature type="signal peptide" evidence="1">
    <location>
        <begin position="1"/>
        <end position="25"/>
    </location>
</feature>
<evidence type="ECO:0008006" key="4">
    <source>
        <dbReference type="Google" id="ProtNLM"/>
    </source>
</evidence>
<accession>A0ABU8I835</accession>
<keyword evidence="1" id="KW-0732">Signal</keyword>
<dbReference type="EMBL" id="JAYLLN010000037">
    <property type="protein sequence ID" value="MEI5985885.1"/>
    <property type="molecule type" value="Genomic_DNA"/>
</dbReference>